<evidence type="ECO:0000256" key="6">
    <source>
        <dbReference type="ARBA" id="ARBA00023136"/>
    </source>
</evidence>
<evidence type="ECO:0000313" key="11">
    <source>
        <dbReference type="EMBL" id="MCV9388294.1"/>
    </source>
</evidence>
<dbReference type="PANTHER" id="PTHR30069">
    <property type="entry name" value="TONB-DEPENDENT OUTER MEMBRANE RECEPTOR"/>
    <property type="match status" value="1"/>
</dbReference>
<gene>
    <name evidence="11" type="ORF">N7U62_16545</name>
</gene>
<dbReference type="Proteomes" id="UP001300692">
    <property type="component" value="Unassembled WGS sequence"/>
</dbReference>
<comment type="caution">
    <text evidence="11">The sequence shown here is derived from an EMBL/GenBank/DDBJ whole genome shotgun (WGS) entry which is preliminary data.</text>
</comment>
<dbReference type="PROSITE" id="PS52016">
    <property type="entry name" value="TONB_DEPENDENT_REC_3"/>
    <property type="match status" value="1"/>
</dbReference>
<evidence type="ECO:0000256" key="1">
    <source>
        <dbReference type="ARBA" id="ARBA00004571"/>
    </source>
</evidence>
<dbReference type="InterPro" id="IPR037066">
    <property type="entry name" value="Plug_dom_sf"/>
</dbReference>
<evidence type="ECO:0000256" key="8">
    <source>
        <dbReference type="PROSITE-ProRule" id="PRU01360"/>
    </source>
</evidence>
<evidence type="ECO:0000256" key="7">
    <source>
        <dbReference type="ARBA" id="ARBA00023237"/>
    </source>
</evidence>
<keyword evidence="3 8" id="KW-1134">Transmembrane beta strand</keyword>
<dbReference type="Gene3D" id="2.60.40.1120">
    <property type="entry name" value="Carboxypeptidase-like, regulatory domain"/>
    <property type="match status" value="1"/>
</dbReference>
<dbReference type="SUPFAM" id="SSF49464">
    <property type="entry name" value="Carboxypeptidase regulatory domain-like"/>
    <property type="match status" value="1"/>
</dbReference>
<evidence type="ECO:0000256" key="2">
    <source>
        <dbReference type="ARBA" id="ARBA00022448"/>
    </source>
</evidence>
<keyword evidence="5" id="KW-0732">Signal</keyword>
<dbReference type="RefSeq" id="WP_264139147.1">
    <property type="nucleotide sequence ID" value="NZ_JAOYOD010000001.1"/>
</dbReference>
<keyword evidence="12" id="KW-1185">Reference proteome</keyword>
<comment type="similarity">
    <text evidence="8">Belongs to the TonB-dependent receptor family.</text>
</comment>
<keyword evidence="11" id="KW-0675">Receptor</keyword>
<feature type="domain" description="TonB-dependent transporter Oar-like beta-barrel" evidence="10">
    <location>
        <begin position="520"/>
        <end position="628"/>
    </location>
</feature>
<keyword evidence="2 8" id="KW-0813">Transport</keyword>
<evidence type="ECO:0000256" key="3">
    <source>
        <dbReference type="ARBA" id="ARBA00022452"/>
    </source>
</evidence>
<dbReference type="PANTHER" id="PTHR30069:SF29">
    <property type="entry name" value="HEMOGLOBIN AND HEMOGLOBIN-HAPTOGLOBIN-BINDING PROTEIN 1-RELATED"/>
    <property type="match status" value="1"/>
</dbReference>
<accession>A0ABT3CXM8</accession>
<dbReference type="InterPro" id="IPR057601">
    <property type="entry name" value="Oar-like_b-barrel"/>
</dbReference>
<dbReference type="InterPro" id="IPR036942">
    <property type="entry name" value="Beta-barrel_TonB_sf"/>
</dbReference>
<organism evidence="11 12">
    <name type="scientific">Reichenbachiella ulvae</name>
    <dbReference type="NCBI Taxonomy" id="2980104"/>
    <lineage>
        <taxon>Bacteria</taxon>
        <taxon>Pseudomonadati</taxon>
        <taxon>Bacteroidota</taxon>
        <taxon>Cytophagia</taxon>
        <taxon>Cytophagales</taxon>
        <taxon>Reichenbachiellaceae</taxon>
        <taxon>Reichenbachiella</taxon>
    </lineage>
</organism>
<keyword evidence="7 8" id="KW-0998">Cell outer membrane</keyword>
<protein>
    <submittedName>
        <fullName evidence="11">TonB-dependent receptor</fullName>
    </submittedName>
</protein>
<evidence type="ECO:0000256" key="5">
    <source>
        <dbReference type="ARBA" id="ARBA00022729"/>
    </source>
</evidence>
<dbReference type="EMBL" id="JAOYOD010000001">
    <property type="protein sequence ID" value="MCV9388294.1"/>
    <property type="molecule type" value="Genomic_DNA"/>
</dbReference>
<name>A0ABT3CXM8_9BACT</name>
<dbReference type="Pfam" id="PF07715">
    <property type="entry name" value="Plug"/>
    <property type="match status" value="1"/>
</dbReference>
<keyword evidence="6 8" id="KW-0472">Membrane</keyword>
<dbReference type="Gene3D" id="2.170.130.10">
    <property type="entry name" value="TonB-dependent receptor, plug domain"/>
    <property type="match status" value="1"/>
</dbReference>
<evidence type="ECO:0000259" key="10">
    <source>
        <dbReference type="Pfam" id="PF25183"/>
    </source>
</evidence>
<dbReference type="InterPro" id="IPR039426">
    <property type="entry name" value="TonB-dep_rcpt-like"/>
</dbReference>
<sequence length="886" mass="99478">MINKCFFILSIAYLLPFIAECQTLLKESYLGESFVDACKSIEQEYEVNIYFDPSWFEGNSIQKSGESKSIASFILENTDQKVYSLLEMYGSYVLVMKNPDYFKATSNQKEDLIVIGTEDAKPNEIVTVTGTIIDGSNDEGLLGAKAYIRTLNIGAISDFNGNYNLKVPVGKYSIEFSSVGYEAKKVDAYIKSSGSFDINLFSGSVELEELVIRAEPDGANVNQRVAGLQQMSAKTIKQLPTFMGEVDPVKSLTTLPGITTAGELSSGFNVRGGESGQNLILQDGAIIYNPTHLFGFYSAFNSDMIDKVDLYKGGGPANYGGRVSSVLSIKLRNGDDQHFKANGGIGLVSSRLTVEGPIVKDKVSFLIGGRTSYTNWLMHSLNNIELNNSSAQFYDFNGKLLYRMSTKDFITASFYRSHDDFNLNNEAVYDWNTQNFSFDWNHIYGDNLISTLNFASSDYWVKTTNQENPLDTYSFDNGINTLSGKLEFQYKMFYKNTVTAGIEYNNNGISPGTLEPGALSSLEYAKIPDQSSQQIDYFIHDDWDLSQRMAVSAGLRYSTFYRFGPDKIYSFEENSSGKPVVSSSQDYKSGELIDNFSALEPRISLRYLLDANTSIKASYYRSFQYLHLVSNTVSATPQDYYLASGPNLKPQFADQFALGAFKNLYDSQYEISVEGYYKDMRNVIDFIEGAEIIGNDQIEGSLVQGIGKSYGVEFQFKKNKGRLNGWISYTYSRSLKKFDGSSEIETINNGKYYSSNFDKPHDLTLVANYKLAPRLILSANFSYSTGRPITVPISKYSYDKTLAVLIYSERNAYRVPDYHRLDISLTLKENFKKNKILSGEWVFSVFNIYGRENAYSIYFNDSGQARKLSILGSAFPSLTYNFRISK</sequence>
<dbReference type="InterPro" id="IPR008969">
    <property type="entry name" value="CarboxyPept-like_regulatory"/>
</dbReference>
<proteinExistence type="inferred from homology"/>
<evidence type="ECO:0000313" key="12">
    <source>
        <dbReference type="Proteomes" id="UP001300692"/>
    </source>
</evidence>
<dbReference type="InterPro" id="IPR012910">
    <property type="entry name" value="Plug_dom"/>
</dbReference>
<evidence type="ECO:0000259" key="9">
    <source>
        <dbReference type="Pfam" id="PF07715"/>
    </source>
</evidence>
<feature type="domain" description="TonB-dependent receptor plug" evidence="9">
    <location>
        <begin position="244"/>
        <end position="322"/>
    </location>
</feature>
<dbReference type="Pfam" id="PF25183">
    <property type="entry name" value="OMP_b-brl_4"/>
    <property type="match status" value="1"/>
</dbReference>
<comment type="subcellular location">
    <subcellularLocation>
        <location evidence="1 8">Cell outer membrane</location>
        <topology evidence="1 8">Multi-pass membrane protein</topology>
    </subcellularLocation>
</comment>
<keyword evidence="4 8" id="KW-0812">Transmembrane</keyword>
<reference evidence="11 12" key="1">
    <citation type="submission" date="2022-10" db="EMBL/GenBank/DDBJ databases">
        <title>Comparative genomics and taxonomic characterization of three novel marine species of genus Reichenbachiella exhibiting antioxidant and polysaccharide degradation activities.</title>
        <authorList>
            <person name="Muhammad N."/>
            <person name="Lee Y.-J."/>
            <person name="Ko J."/>
            <person name="Kim S.-G."/>
        </authorList>
    </citation>
    <scope>NUCLEOTIDE SEQUENCE [LARGE SCALE GENOMIC DNA]</scope>
    <source>
        <strain evidence="11 12">ABR2-5</strain>
    </source>
</reference>
<dbReference type="SUPFAM" id="SSF56935">
    <property type="entry name" value="Porins"/>
    <property type="match status" value="1"/>
</dbReference>
<dbReference type="Pfam" id="PF13715">
    <property type="entry name" value="CarbopepD_reg_2"/>
    <property type="match status" value="1"/>
</dbReference>
<dbReference type="Gene3D" id="2.40.170.20">
    <property type="entry name" value="TonB-dependent receptor, beta-barrel domain"/>
    <property type="match status" value="1"/>
</dbReference>
<evidence type="ECO:0000256" key="4">
    <source>
        <dbReference type="ARBA" id="ARBA00022692"/>
    </source>
</evidence>